<gene>
    <name evidence="7" type="ORF">RT97_18790</name>
</gene>
<dbReference type="GO" id="GO:0015171">
    <property type="term" value="F:amino acid transmembrane transporter activity"/>
    <property type="evidence" value="ECO:0007669"/>
    <property type="project" value="TreeGrafter"/>
</dbReference>
<dbReference type="OrthoDB" id="9812084at2"/>
<evidence type="ECO:0000256" key="1">
    <source>
        <dbReference type="ARBA" id="ARBA00004651"/>
    </source>
</evidence>
<protein>
    <submittedName>
        <fullName evidence="7">Lysine transporter LysE</fullName>
    </submittedName>
</protein>
<dbReference type="Pfam" id="PF01810">
    <property type="entry name" value="LysE"/>
    <property type="match status" value="1"/>
</dbReference>
<dbReference type="AlphaFoldDB" id="A0A0D0MB86"/>
<comment type="caution">
    <text evidence="7">The sequence shown here is derived from an EMBL/GenBank/DDBJ whole genome shotgun (WGS) entry which is preliminary data.</text>
</comment>
<keyword evidence="4 6" id="KW-1133">Transmembrane helix</keyword>
<organism evidence="7 8">
    <name type="scientific">Variovorax paradoxus</name>
    <dbReference type="NCBI Taxonomy" id="34073"/>
    <lineage>
        <taxon>Bacteria</taxon>
        <taxon>Pseudomonadati</taxon>
        <taxon>Pseudomonadota</taxon>
        <taxon>Betaproteobacteria</taxon>
        <taxon>Burkholderiales</taxon>
        <taxon>Comamonadaceae</taxon>
        <taxon>Variovorax</taxon>
    </lineage>
</organism>
<accession>A0A0D0MB86</accession>
<evidence type="ECO:0000256" key="6">
    <source>
        <dbReference type="SAM" id="Phobius"/>
    </source>
</evidence>
<proteinExistence type="predicted"/>
<feature type="transmembrane region" description="Helical" evidence="6">
    <location>
        <begin position="180"/>
        <end position="197"/>
    </location>
</feature>
<dbReference type="GO" id="GO:0033228">
    <property type="term" value="P:cysteine export across plasma membrane"/>
    <property type="evidence" value="ECO:0007669"/>
    <property type="project" value="TreeGrafter"/>
</dbReference>
<dbReference type="InterPro" id="IPR001123">
    <property type="entry name" value="LeuE-type"/>
</dbReference>
<evidence type="ECO:0000313" key="7">
    <source>
        <dbReference type="EMBL" id="KIQ29616.1"/>
    </source>
</evidence>
<comment type="subcellular location">
    <subcellularLocation>
        <location evidence="1">Cell membrane</location>
        <topology evidence="1">Multi-pass membrane protein</topology>
    </subcellularLocation>
</comment>
<sequence>MNWQEFTALLVLATAMSFSPGPNTTLSTALAANGGLPRAMRFVVAVPIGWTLLLAICAAGLGALVVAVPPLRLAIKALGIGYLLWLAWKLSGSGTLGKADGARLNVGFGQGVMLQFVNIKAWLLALTLVAGWIAGQPDALSRFAIVAPVMLFYAFTSNFAYALVGALLRDWLARGKRLLWFNRAMGLVLVLTAWWMVSV</sequence>
<keyword evidence="3 6" id="KW-0812">Transmembrane</keyword>
<name>A0A0D0MB86_VARPD</name>
<evidence type="ECO:0000256" key="4">
    <source>
        <dbReference type="ARBA" id="ARBA00022989"/>
    </source>
</evidence>
<reference evidence="7 8" key="1">
    <citation type="submission" date="2014-12" db="EMBL/GenBank/DDBJ databases">
        <title>16Stimator: statistical estimation of ribosomal gene copy numbers from draft genome assemblies.</title>
        <authorList>
            <person name="Perisin M.A."/>
            <person name="Vetter M."/>
            <person name="Gilbert J.A."/>
            <person name="Bergelson J."/>
        </authorList>
    </citation>
    <scope>NUCLEOTIDE SEQUENCE [LARGE SCALE GENOMIC DNA]</scope>
    <source>
        <strain evidence="7 8">MEDvA23</strain>
    </source>
</reference>
<dbReference type="RefSeq" id="WP_042580318.1">
    <property type="nucleotide sequence ID" value="NZ_JXQQ01000044.1"/>
</dbReference>
<evidence type="ECO:0000256" key="2">
    <source>
        <dbReference type="ARBA" id="ARBA00022475"/>
    </source>
</evidence>
<feature type="transmembrane region" description="Helical" evidence="6">
    <location>
        <begin position="112"/>
        <end position="133"/>
    </location>
</feature>
<dbReference type="PANTHER" id="PTHR30086:SF20">
    <property type="entry name" value="ARGININE EXPORTER PROTEIN ARGO-RELATED"/>
    <property type="match status" value="1"/>
</dbReference>
<dbReference type="GO" id="GO:0005886">
    <property type="term" value="C:plasma membrane"/>
    <property type="evidence" value="ECO:0007669"/>
    <property type="project" value="UniProtKB-SubCell"/>
</dbReference>
<evidence type="ECO:0000313" key="8">
    <source>
        <dbReference type="Proteomes" id="UP000032067"/>
    </source>
</evidence>
<feature type="transmembrane region" description="Helical" evidence="6">
    <location>
        <begin position="47"/>
        <end position="68"/>
    </location>
</feature>
<dbReference type="PANTHER" id="PTHR30086">
    <property type="entry name" value="ARGININE EXPORTER PROTEIN ARGO"/>
    <property type="match status" value="1"/>
</dbReference>
<dbReference type="EMBL" id="JXQQ01000044">
    <property type="protein sequence ID" value="KIQ29616.1"/>
    <property type="molecule type" value="Genomic_DNA"/>
</dbReference>
<evidence type="ECO:0000256" key="3">
    <source>
        <dbReference type="ARBA" id="ARBA00022692"/>
    </source>
</evidence>
<feature type="transmembrane region" description="Helical" evidence="6">
    <location>
        <begin position="145"/>
        <end position="168"/>
    </location>
</feature>
<dbReference type="Proteomes" id="UP000032067">
    <property type="component" value="Unassembled WGS sequence"/>
</dbReference>
<keyword evidence="5 6" id="KW-0472">Membrane</keyword>
<evidence type="ECO:0000256" key="5">
    <source>
        <dbReference type="ARBA" id="ARBA00023136"/>
    </source>
</evidence>
<keyword evidence="2" id="KW-1003">Cell membrane</keyword>